<gene>
    <name evidence="1" type="ORF">DZF91_03205</name>
</gene>
<evidence type="ECO:0000313" key="2">
    <source>
        <dbReference type="Proteomes" id="UP000261811"/>
    </source>
</evidence>
<dbReference type="Proteomes" id="UP000261811">
    <property type="component" value="Unassembled WGS sequence"/>
</dbReference>
<accession>A0A372JSY5</accession>
<dbReference type="OrthoDB" id="4553528at2"/>
<protein>
    <submittedName>
        <fullName evidence="1">Uncharacterized protein</fullName>
    </submittedName>
</protein>
<proteinExistence type="predicted"/>
<organism evidence="1 2">
    <name type="scientific">Actinomadura logoneensis</name>
    <dbReference type="NCBI Taxonomy" id="2293572"/>
    <lineage>
        <taxon>Bacteria</taxon>
        <taxon>Bacillati</taxon>
        <taxon>Actinomycetota</taxon>
        <taxon>Actinomycetes</taxon>
        <taxon>Streptosporangiales</taxon>
        <taxon>Thermomonosporaceae</taxon>
        <taxon>Actinomadura</taxon>
    </lineage>
</organism>
<reference evidence="1 2" key="1">
    <citation type="submission" date="2018-08" db="EMBL/GenBank/DDBJ databases">
        <title>Actinomadura jelena sp. nov., a novel Actinomycete isolated from soil in Chad.</title>
        <authorList>
            <person name="Shi L."/>
        </authorList>
    </citation>
    <scope>NUCLEOTIDE SEQUENCE [LARGE SCALE GENOMIC DNA]</scope>
    <source>
        <strain evidence="1 2">NEAU-G17</strain>
    </source>
</reference>
<keyword evidence="2" id="KW-1185">Reference proteome</keyword>
<name>A0A372JSY5_9ACTN</name>
<evidence type="ECO:0000313" key="1">
    <source>
        <dbReference type="EMBL" id="RFU43059.1"/>
    </source>
</evidence>
<dbReference type="RefSeq" id="WP_117356002.1">
    <property type="nucleotide sequence ID" value="NZ_QURH01000068.1"/>
</dbReference>
<sequence length="121" mass="13446">MGGRRSSARFWDPDGRREGIPTYPWRLAPPHLATRRQLAARGLRPGGQEIVAQVRWHGAHRRHAVAYLYDPALALPRRTPTPAQLAALDRAMAARRTCPSCGRDVGYVIPPRLGVCNDCDT</sequence>
<dbReference type="InterPro" id="IPR048142">
    <property type="entry name" value="QRL_CxxC_CxxC"/>
</dbReference>
<dbReference type="EMBL" id="QURH01000068">
    <property type="protein sequence ID" value="RFU43059.1"/>
    <property type="molecule type" value="Genomic_DNA"/>
</dbReference>
<dbReference type="NCBIfam" id="NF041638">
    <property type="entry name" value="QRL_CxxC_CxxC"/>
    <property type="match status" value="1"/>
</dbReference>
<comment type="caution">
    <text evidence="1">The sequence shown here is derived from an EMBL/GenBank/DDBJ whole genome shotgun (WGS) entry which is preliminary data.</text>
</comment>
<dbReference type="AlphaFoldDB" id="A0A372JSY5"/>